<accession>A0A0K8PZW9</accession>
<evidence type="ECO:0000313" key="1">
    <source>
        <dbReference type="EMBL" id="GAP53009.1"/>
    </source>
</evidence>
<evidence type="ECO:0000313" key="2">
    <source>
        <dbReference type="Proteomes" id="UP000053859"/>
    </source>
</evidence>
<dbReference type="EMBL" id="DF968519">
    <property type="protein sequence ID" value="GAP53009.1"/>
    <property type="molecule type" value="Genomic_DNA"/>
</dbReference>
<keyword evidence="2" id="KW-1185">Reference proteome</keyword>
<dbReference type="PATRIC" id="fig|146537.3.peg.8330"/>
<proteinExistence type="predicted"/>
<organism evidence="1 2">
    <name type="scientific">Streptomyces azureus</name>
    <dbReference type="NCBI Taxonomy" id="146537"/>
    <lineage>
        <taxon>Bacteria</taxon>
        <taxon>Bacillati</taxon>
        <taxon>Actinomycetota</taxon>
        <taxon>Actinomycetes</taxon>
        <taxon>Kitasatosporales</taxon>
        <taxon>Streptomycetaceae</taxon>
        <taxon>Streptomyces</taxon>
    </lineage>
</organism>
<dbReference type="Proteomes" id="UP000053859">
    <property type="component" value="Unassembled WGS sequence"/>
</dbReference>
<sequence length="103" mass="11076">MELAPKNSRTITVTYYFTAFTVAKENGAAATGSSVLAFDVLGDRVGASVLATPARRGSRPARAFFHGPARHLRAPVAGDCPRRVTGMEILRLRKSSPLSLKDF</sequence>
<gene>
    <name evidence="1" type="ORF">SAZU_7889</name>
</gene>
<dbReference type="RefSeq" id="WP_148640441.1">
    <property type="nucleotide sequence ID" value="NZ_DF968519.1"/>
</dbReference>
<dbReference type="AlphaFoldDB" id="A0A0K8PZW9"/>
<protein>
    <submittedName>
        <fullName evidence="1">ATPase-like protein</fullName>
    </submittedName>
</protein>
<reference evidence="1" key="1">
    <citation type="journal article" date="2015" name="Genome Announc.">
        <title>Draft Genome Sequence of Thiostrepton-Producing Streptomyces azureus ATCC 14921.</title>
        <authorList>
            <person name="Sakihara K."/>
            <person name="Maeda J."/>
            <person name="Tashiro K."/>
            <person name="Fujino Y."/>
            <person name="Kuhara S."/>
            <person name="Ohshima T."/>
            <person name="Ogata S."/>
            <person name="Doi K."/>
        </authorList>
    </citation>
    <scope>NUCLEOTIDE SEQUENCE [LARGE SCALE GENOMIC DNA]</scope>
    <source>
        <strain evidence="1">ATCC14921</strain>
    </source>
</reference>
<name>A0A0K8PZW9_STRAJ</name>